<accession>E2AMY6</accession>
<evidence type="ECO:0000313" key="2">
    <source>
        <dbReference type="Proteomes" id="UP000000311"/>
    </source>
</evidence>
<keyword evidence="2" id="KW-1185">Reference proteome</keyword>
<dbReference type="OMA" id="GTPKDCN"/>
<reference evidence="1 2" key="1">
    <citation type="journal article" date="2010" name="Science">
        <title>Genomic comparison of the ants Camponotus floridanus and Harpegnathos saltator.</title>
        <authorList>
            <person name="Bonasio R."/>
            <person name="Zhang G."/>
            <person name="Ye C."/>
            <person name="Mutti N.S."/>
            <person name="Fang X."/>
            <person name="Qin N."/>
            <person name="Donahue G."/>
            <person name="Yang P."/>
            <person name="Li Q."/>
            <person name="Li C."/>
            <person name="Zhang P."/>
            <person name="Huang Z."/>
            <person name="Berger S.L."/>
            <person name="Reinberg D."/>
            <person name="Wang J."/>
            <person name="Liebig J."/>
        </authorList>
    </citation>
    <scope>NUCLEOTIDE SEQUENCE [LARGE SCALE GENOMIC DNA]</scope>
    <source>
        <strain evidence="2">C129</strain>
    </source>
</reference>
<dbReference type="EMBL" id="GL440983">
    <property type="protein sequence ID" value="EFN65203.1"/>
    <property type="molecule type" value="Genomic_DNA"/>
</dbReference>
<dbReference type="OrthoDB" id="7699978at2759"/>
<protein>
    <submittedName>
        <fullName evidence="1">Uncharacterized protein</fullName>
    </submittedName>
</protein>
<dbReference type="AlphaFoldDB" id="E2AMY6"/>
<dbReference type="InParanoid" id="E2AMY6"/>
<name>E2AMY6_CAMFO</name>
<evidence type="ECO:0000313" key="1">
    <source>
        <dbReference type="EMBL" id="EFN65203.1"/>
    </source>
</evidence>
<proteinExistence type="predicted"/>
<organism evidence="2">
    <name type="scientific">Camponotus floridanus</name>
    <name type="common">Florida carpenter ant</name>
    <dbReference type="NCBI Taxonomy" id="104421"/>
    <lineage>
        <taxon>Eukaryota</taxon>
        <taxon>Metazoa</taxon>
        <taxon>Ecdysozoa</taxon>
        <taxon>Arthropoda</taxon>
        <taxon>Hexapoda</taxon>
        <taxon>Insecta</taxon>
        <taxon>Pterygota</taxon>
        <taxon>Neoptera</taxon>
        <taxon>Endopterygota</taxon>
        <taxon>Hymenoptera</taxon>
        <taxon>Apocrita</taxon>
        <taxon>Aculeata</taxon>
        <taxon>Formicoidea</taxon>
        <taxon>Formicidae</taxon>
        <taxon>Formicinae</taxon>
        <taxon>Camponotus</taxon>
    </lineage>
</organism>
<gene>
    <name evidence="1" type="ORF">EAG_10155</name>
</gene>
<sequence>MYRYQISTTCGYKIIQTEHPKLYIHDTQPGRGIPNPCQKSIDNLDIFSYVNSKFIYVEKHLKTQLTQLYRDIMEQKCVLERQVLQNALTLASIAPDEMAHRIMKSPGYTAITSGEVIHLIKCVPVECRIRHTEACYNELPVTYQNKSLFLQPRSKILTKTGTPKDCNELLPVMYKILSTWYKLSPKPSETMAPPTIQPLTKPTWKYVSPSSLATSGIYSDEDIDRLRDHIMFPMEKPSMLNTIARGAMGQEIPAGSLSLANLLDEESLNQIAENAGARLWKTFITFGSASAGVLAIFMIMKFMKLIIDTIGLFFLAELAF</sequence>
<dbReference type="Pfam" id="PF24664">
    <property type="entry name" value="Monjiviricetes_fusion"/>
    <property type="match status" value="1"/>
</dbReference>
<dbReference type="Proteomes" id="UP000000311">
    <property type="component" value="Unassembled WGS sequence"/>
</dbReference>